<dbReference type="Proteomes" id="UP001230207">
    <property type="component" value="Unassembled WGS sequence"/>
</dbReference>
<gene>
    <name evidence="1" type="ORF">QO002_005502</name>
</gene>
<dbReference type="EMBL" id="JAUSVF010000003">
    <property type="protein sequence ID" value="MDQ0323296.1"/>
    <property type="molecule type" value="Genomic_DNA"/>
</dbReference>
<evidence type="ECO:0000313" key="2">
    <source>
        <dbReference type="Proteomes" id="UP001230207"/>
    </source>
</evidence>
<comment type="caution">
    <text evidence="1">The sequence shown here is derived from an EMBL/GenBank/DDBJ whole genome shotgun (WGS) entry which is preliminary data.</text>
</comment>
<sequence>MNIPGVGYGAIARMMGMAEMALCEEELMKKTWTKPAMCTVAVGMEMSRYFPAQLPAKK</sequence>
<name>A0ABU0BYF8_9HYPH</name>
<keyword evidence="2" id="KW-1185">Reference proteome</keyword>
<evidence type="ECO:0008006" key="3">
    <source>
        <dbReference type="Google" id="ProtNLM"/>
    </source>
</evidence>
<evidence type="ECO:0000313" key="1">
    <source>
        <dbReference type="EMBL" id="MDQ0323296.1"/>
    </source>
</evidence>
<proteinExistence type="predicted"/>
<accession>A0ABU0BYF8</accession>
<organism evidence="1 2">
    <name type="scientific">Pararhizobium capsulatum DSM 1112</name>
    <dbReference type="NCBI Taxonomy" id="1121113"/>
    <lineage>
        <taxon>Bacteria</taxon>
        <taxon>Pseudomonadati</taxon>
        <taxon>Pseudomonadota</taxon>
        <taxon>Alphaproteobacteria</taxon>
        <taxon>Hyphomicrobiales</taxon>
        <taxon>Rhizobiaceae</taxon>
        <taxon>Rhizobium/Agrobacterium group</taxon>
        <taxon>Pararhizobium</taxon>
    </lineage>
</organism>
<protein>
    <recommendedName>
        <fullName evidence="3">Coenzyme PQQ synthesis protein A</fullName>
    </recommendedName>
</protein>
<reference evidence="1 2" key="1">
    <citation type="submission" date="2023-07" db="EMBL/GenBank/DDBJ databases">
        <title>Genomic Encyclopedia of Type Strains, Phase IV (KMG-IV): sequencing the most valuable type-strain genomes for metagenomic binning, comparative biology and taxonomic classification.</title>
        <authorList>
            <person name="Goeker M."/>
        </authorList>
    </citation>
    <scope>NUCLEOTIDE SEQUENCE [LARGE SCALE GENOMIC DNA]</scope>
    <source>
        <strain evidence="1 2">DSM 1112</strain>
    </source>
</reference>